<evidence type="ECO:0000256" key="1">
    <source>
        <dbReference type="SAM" id="MobiDB-lite"/>
    </source>
</evidence>
<accession>A0A1H6B972</accession>
<keyword evidence="3" id="KW-1185">Reference proteome</keyword>
<dbReference type="AlphaFoldDB" id="A0A1H6B972"/>
<dbReference type="Proteomes" id="UP000236728">
    <property type="component" value="Unassembled WGS sequence"/>
</dbReference>
<organism evidence="2 3">
    <name type="scientific">Bryocella elongata</name>
    <dbReference type="NCBI Taxonomy" id="863522"/>
    <lineage>
        <taxon>Bacteria</taxon>
        <taxon>Pseudomonadati</taxon>
        <taxon>Acidobacteriota</taxon>
        <taxon>Terriglobia</taxon>
        <taxon>Terriglobales</taxon>
        <taxon>Acidobacteriaceae</taxon>
        <taxon>Bryocella</taxon>
    </lineage>
</organism>
<reference evidence="2 3" key="1">
    <citation type="submission" date="2016-10" db="EMBL/GenBank/DDBJ databases">
        <authorList>
            <person name="de Groot N.N."/>
        </authorList>
    </citation>
    <scope>NUCLEOTIDE SEQUENCE [LARGE SCALE GENOMIC DNA]</scope>
    <source>
        <strain evidence="2 3">DSM 22489</strain>
    </source>
</reference>
<feature type="region of interest" description="Disordered" evidence="1">
    <location>
        <begin position="1"/>
        <end position="31"/>
    </location>
</feature>
<protein>
    <submittedName>
        <fullName evidence="2">Uncharacterized protein</fullName>
    </submittedName>
</protein>
<dbReference type="EMBL" id="FNVA01000006">
    <property type="protein sequence ID" value="SEG57202.1"/>
    <property type="molecule type" value="Genomic_DNA"/>
</dbReference>
<sequence>MSGKRSPGVSGRLRLAKPGQRRREQGPSTGRTLKRSLHAWENSKCGVLWACATRSRLRSGARSMAGLLEASQSALVIAAVLVLVADGLSTFPPEAFTPRRYATNTHEAISGLPELRTRSAHSGSVFHKQRSRPATGRLLFYGRQFQRRQGHRNSLTKEYGSPPVLSRMFSEKGQHPRFQRFSYIYPGFPGFRSVSSDGTSWGAGTTCCSPENAGRRDPVR</sequence>
<evidence type="ECO:0000313" key="3">
    <source>
        <dbReference type="Proteomes" id="UP000236728"/>
    </source>
</evidence>
<name>A0A1H6B972_9BACT</name>
<gene>
    <name evidence="2" type="ORF">SAMN05421819_3620</name>
</gene>
<evidence type="ECO:0000313" key="2">
    <source>
        <dbReference type="EMBL" id="SEG57202.1"/>
    </source>
</evidence>
<proteinExistence type="predicted"/>